<dbReference type="Gene3D" id="1.10.30.10">
    <property type="entry name" value="High mobility group box domain"/>
    <property type="match status" value="1"/>
</dbReference>
<dbReference type="InterPro" id="IPR050140">
    <property type="entry name" value="SRY-related_HMG-box_TF-like"/>
</dbReference>
<dbReference type="GO" id="GO:0030182">
    <property type="term" value="P:neuron differentiation"/>
    <property type="evidence" value="ECO:0007669"/>
    <property type="project" value="TreeGrafter"/>
</dbReference>
<feature type="compositionally biased region" description="Low complexity" evidence="7">
    <location>
        <begin position="265"/>
        <end position="278"/>
    </location>
</feature>
<dbReference type="PROSITE" id="PS50118">
    <property type="entry name" value="HMG_BOX_2"/>
    <property type="match status" value="1"/>
</dbReference>
<dbReference type="CDD" id="cd22029">
    <property type="entry name" value="HMG-box_SoxC"/>
    <property type="match status" value="1"/>
</dbReference>
<accession>A0A1E1XD74</accession>
<dbReference type="EMBL" id="GFAC01002020">
    <property type="protein sequence ID" value="JAT97168.1"/>
    <property type="molecule type" value="mRNA"/>
</dbReference>
<evidence type="ECO:0000256" key="3">
    <source>
        <dbReference type="ARBA" id="ARBA00023125"/>
    </source>
</evidence>
<comment type="subcellular location">
    <subcellularLocation>
        <location evidence="1">Nucleus</location>
    </subcellularLocation>
</comment>
<sequence length="423" mass="45912">MVPHSSGSVDADTMEQKRRSNQQPFGSLKVDANSPTPYTDATQCKKVTNHIKRPMNAFMVWSQIERRKICEQQPDMHNAEISKRLGMRWKMLTDQERKPYIEEAERLRLLHMQEYPDYKYRPRKKVKAATTTTARVAASERASATPARVHAAKVATIATTSSSSSSKPHHHKSTSSHHHSSSHNHHHHHHKSSSSSHHHGHHHHKSKKSSTASCVQITSAPPLTSGGNPRLKLKLTIDDKFKKSISRSKHVPLATGQLTPPAKVPCSPSADEPASPESANVSLYEDMVIDVKPSLAELAAASAASPSASSTTSSCSSSTTSSSSASSSSSVHAAVSQQRFTDTSTQLADLDHITEVFDLASTWGATAQELNGLMSSSLGDMDAMDSASSSSTTHFQFPDLTPDVSDILGVGWLEDSFSHSINC</sequence>
<feature type="region of interest" description="Disordered" evidence="7">
    <location>
        <begin position="248"/>
        <end position="278"/>
    </location>
</feature>
<dbReference type="PANTHER" id="PTHR10270">
    <property type="entry name" value="SOX TRANSCRIPTION FACTOR"/>
    <property type="match status" value="1"/>
</dbReference>
<proteinExistence type="evidence at transcript level"/>
<dbReference type="GO" id="GO:0000122">
    <property type="term" value="P:negative regulation of transcription by RNA polymerase II"/>
    <property type="evidence" value="ECO:0007669"/>
    <property type="project" value="TreeGrafter"/>
</dbReference>
<feature type="compositionally biased region" description="Basic residues" evidence="7">
    <location>
        <begin position="167"/>
        <end position="208"/>
    </location>
</feature>
<organism evidence="9">
    <name type="scientific">Amblyomma aureolatum</name>
    <dbReference type="NCBI Taxonomy" id="187763"/>
    <lineage>
        <taxon>Eukaryota</taxon>
        <taxon>Metazoa</taxon>
        <taxon>Ecdysozoa</taxon>
        <taxon>Arthropoda</taxon>
        <taxon>Chelicerata</taxon>
        <taxon>Arachnida</taxon>
        <taxon>Acari</taxon>
        <taxon>Parasitiformes</taxon>
        <taxon>Ixodida</taxon>
        <taxon>Ixodoidea</taxon>
        <taxon>Ixodidae</taxon>
        <taxon>Amblyomminae</taxon>
        <taxon>Amblyomma</taxon>
    </lineage>
</organism>
<evidence type="ECO:0000256" key="2">
    <source>
        <dbReference type="ARBA" id="ARBA00023015"/>
    </source>
</evidence>
<dbReference type="GO" id="GO:0007420">
    <property type="term" value="P:brain development"/>
    <property type="evidence" value="ECO:0007669"/>
    <property type="project" value="TreeGrafter"/>
</dbReference>
<feature type="compositionally biased region" description="Low complexity" evidence="7">
    <location>
        <begin position="129"/>
        <end position="145"/>
    </location>
</feature>
<dbReference type="GO" id="GO:0001228">
    <property type="term" value="F:DNA-binding transcription activator activity, RNA polymerase II-specific"/>
    <property type="evidence" value="ECO:0007669"/>
    <property type="project" value="TreeGrafter"/>
</dbReference>
<evidence type="ECO:0000256" key="7">
    <source>
        <dbReference type="SAM" id="MobiDB-lite"/>
    </source>
</evidence>
<keyword evidence="5 6" id="KW-0539">Nucleus</keyword>
<feature type="domain" description="HMG box" evidence="8">
    <location>
        <begin position="51"/>
        <end position="119"/>
    </location>
</feature>
<evidence type="ECO:0000256" key="5">
    <source>
        <dbReference type="ARBA" id="ARBA00023242"/>
    </source>
</evidence>
<evidence type="ECO:0000259" key="8">
    <source>
        <dbReference type="PROSITE" id="PS50118"/>
    </source>
</evidence>
<evidence type="ECO:0000256" key="6">
    <source>
        <dbReference type="PROSITE-ProRule" id="PRU00267"/>
    </source>
</evidence>
<keyword evidence="2" id="KW-0805">Transcription regulation</keyword>
<protein>
    <submittedName>
        <fullName evidence="9">Putative hmg-box transcription factor</fullName>
    </submittedName>
</protein>
<feature type="region of interest" description="Disordered" evidence="7">
    <location>
        <begin position="129"/>
        <end position="231"/>
    </location>
</feature>
<feature type="region of interest" description="Disordered" evidence="7">
    <location>
        <begin position="306"/>
        <end position="330"/>
    </location>
</feature>
<dbReference type="FunFam" id="1.10.30.10:FF:000007">
    <property type="entry name" value="Transcription factor SOX"/>
    <property type="match status" value="1"/>
</dbReference>
<feature type="DNA-binding region" description="HMG box" evidence="6">
    <location>
        <begin position="51"/>
        <end position="119"/>
    </location>
</feature>
<name>A0A1E1XD74_9ACAR</name>
<dbReference type="InterPro" id="IPR009071">
    <property type="entry name" value="HMG_box_dom"/>
</dbReference>
<dbReference type="PIRSF" id="PIRSF038098">
    <property type="entry name" value="SOX-12/11/4a"/>
    <property type="match status" value="1"/>
</dbReference>
<evidence type="ECO:0000256" key="1">
    <source>
        <dbReference type="ARBA" id="ARBA00004123"/>
    </source>
</evidence>
<dbReference type="GO" id="GO:0000978">
    <property type="term" value="F:RNA polymerase II cis-regulatory region sequence-specific DNA binding"/>
    <property type="evidence" value="ECO:0007669"/>
    <property type="project" value="TreeGrafter"/>
</dbReference>
<feature type="region of interest" description="Disordered" evidence="7">
    <location>
        <begin position="1"/>
        <end position="41"/>
    </location>
</feature>
<reference evidence="9" key="1">
    <citation type="journal article" date="2017" name="Front. Cell. Infect. Microbiol.">
        <title>The Distinct Transcriptional Response of the Midgut of Amblyomma sculptum and Amblyomma aureolatum Ticks to Rickettsia rickettsii Correlates to Their Differences in Susceptibility to Infection.</title>
        <authorList>
            <person name="Martins L.A."/>
            <person name="Galletti M.F.B.M."/>
            <person name="Ribeiro J.M."/>
            <person name="Fujita A."/>
            <person name="Costa F.B."/>
            <person name="Labruna M.B."/>
            <person name="Daffre S."/>
            <person name="Fogaca A.C."/>
        </authorList>
    </citation>
    <scope>NUCLEOTIDE SEQUENCE</scope>
</reference>
<feature type="compositionally biased region" description="Polar residues" evidence="7">
    <location>
        <begin position="211"/>
        <end position="227"/>
    </location>
</feature>
<dbReference type="InterPro" id="IPR036910">
    <property type="entry name" value="HMG_box_dom_sf"/>
</dbReference>
<dbReference type="GO" id="GO:0005634">
    <property type="term" value="C:nucleus"/>
    <property type="evidence" value="ECO:0007669"/>
    <property type="project" value="UniProtKB-SubCell"/>
</dbReference>
<keyword evidence="3 6" id="KW-0238">DNA-binding</keyword>
<dbReference type="SUPFAM" id="SSF47095">
    <property type="entry name" value="HMG-box"/>
    <property type="match status" value="1"/>
</dbReference>
<dbReference type="AlphaFoldDB" id="A0A1E1XD74"/>
<dbReference type="Pfam" id="PF00505">
    <property type="entry name" value="HMG_box"/>
    <property type="match status" value="1"/>
</dbReference>
<dbReference type="SMART" id="SM00398">
    <property type="entry name" value="HMG"/>
    <property type="match status" value="1"/>
</dbReference>
<dbReference type="PANTHER" id="PTHR10270:SF323">
    <property type="entry name" value="TRANSCRIPTION FACTOR SOX-14-RELATED"/>
    <property type="match status" value="1"/>
</dbReference>
<keyword evidence="4" id="KW-0804">Transcription</keyword>
<dbReference type="InterPro" id="IPR017386">
    <property type="entry name" value="SOX-12/11/4"/>
</dbReference>
<evidence type="ECO:0000256" key="4">
    <source>
        <dbReference type="ARBA" id="ARBA00023163"/>
    </source>
</evidence>
<evidence type="ECO:0000313" key="9">
    <source>
        <dbReference type="EMBL" id="JAT97168.1"/>
    </source>
</evidence>